<dbReference type="EMBL" id="JAKNCJ010000005">
    <property type="protein sequence ID" value="MCL6423818.1"/>
    <property type="molecule type" value="Genomic_DNA"/>
</dbReference>
<evidence type="ECO:0000259" key="2">
    <source>
        <dbReference type="Pfam" id="PF07615"/>
    </source>
</evidence>
<name>A0ABT0R335_9MICO</name>
<proteinExistence type="predicted"/>
<reference evidence="3" key="1">
    <citation type="submission" date="2022-02" db="EMBL/GenBank/DDBJ databases">
        <authorList>
            <person name="Lee M."/>
            <person name="Kim S.-J."/>
            <person name="Jung M.-Y."/>
        </authorList>
    </citation>
    <scope>NUCLEOTIDE SEQUENCE</scope>
    <source>
        <strain evidence="3">JHP9</strain>
    </source>
</reference>
<sequence>MALSTTLGTARTSDPLAFGVGCRITASVMADDYARVITGALDSLDTSGLTPVTGDVSTYAGGSEEAILRLLTDLGEALAASGHHVSLAITLSRGCPGEVACEAPGGAGPRAVEAPTGRRTGHRAAGEWALYPLADPAAVPGGSAPDPDHMRDIWAAIEVAKELGTFRVSEHFATRLEGDLGDVLATVVRAWVIAGRSVQHVTSHLTVSLNSPSWGESASGAAQAPVQVEAAESAR</sequence>
<accession>A0ABT0R335</accession>
<comment type="caution">
    <text evidence="3">The sequence shown here is derived from an EMBL/GenBank/DDBJ whole genome shotgun (WGS) entry which is preliminary data.</text>
</comment>
<feature type="domain" description="Thiamin/hydroxymethyl pyrimidine-binding YkoF putative" evidence="2">
    <location>
        <begin position="146"/>
        <end position="213"/>
    </location>
</feature>
<dbReference type="InterPro" id="IPR011522">
    <property type="entry name" value="Thiamin/HMP-bd_put_YkoF"/>
</dbReference>
<evidence type="ECO:0000256" key="1">
    <source>
        <dbReference type="SAM" id="MobiDB-lite"/>
    </source>
</evidence>
<dbReference type="InterPro" id="IPR029756">
    <property type="entry name" value="MTH1187/YkoF-like"/>
</dbReference>
<feature type="compositionally biased region" description="Low complexity" evidence="1">
    <location>
        <begin position="221"/>
        <end position="235"/>
    </location>
</feature>
<evidence type="ECO:0000313" key="4">
    <source>
        <dbReference type="Proteomes" id="UP001203761"/>
    </source>
</evidence>
<organism evidence="3 4">
    <name type="scientific">Brachybacterium equifaecis</name>
    <dbReference type="NCBI Taxonomy" id="2910770"/>
    <lineage>
        <taxon>Bacteria</taxon>
        <taxon>Bacillati</taxon>
        <taxon>Actinomycetota</taxon>
        <taxon>Actinomycetes</taxon>
        <taxon>Micrococcales</taxon>
        <taxon>Dermabacteraceae</taxon>
        <taxon>Brachybacterium</taxon>
    </lineage>
</organism>
<dbReference type="SUPFAM" id="SSF89957">
    <property type="entry name" value="MTH1187/YkoF-like"/>
    <property type="match status" value="1"/>
</dbReference>
<gene>
    <name evidence="3" type="ORF">Bequi_10550</name>
</gene>
<dbReference type="Pfam" id="PF07615">
    <property type="entry name" value="Ykof"/>
    <property type="match status" value="2"/>
</dbReference>
<feature type="region of interest" description="Disordered" evidence="1">
    <location>
        <begin position="212"/>
        <end position="235"/>
    </location>
</feature>
<dbReference type="Proteomes" id="UP001203761">
    <property type="component" value="Unassembled WGS sequence"/>
</dbReference>
<dbReference type="Gene3D" id="3.30.70.930">
    <property type="match status" value="2"/>
</dbReference>
<feature type="domain" description="Thiamin/hydroxymethyl pyrimidine-binding YkoF putative" evidence="2">
    <location>
        <begin position="20"/>
        <end position="98"/>
    </location>
</feature>
<dbReference type="RefSeq" id="WP_249737895.1">
    <property type="nucleotide sequence ID" value="NZ_JAKNCJ010000005.1"/>
</dbReference>
<keyword evidence="4" id="KW-1185">Reference proteome</keyword>
<evidence type="ECO:0000313" key="3">
    <source>
        <dbReference type="EMBL" id="MCL6423818.1"/>
    </source>
</evidence>
<protein>
    <submittedName>
        <fullName evidence="3">Ykof family thiamine-binding protein</fullName>
    </submittedName>
</protein>